<evidence type="ECO:0000256" key="1">
    <source>
        <dbReference type="ARBA" id="ARBA00005194"/>
    </source>
</evidence>
<dbReference type="InterPro" id="IPR009081">
    <property type="entry name" value="PP-bd_ACP"/>
</dbReference>
<dbReference type="InterPro" id="IPR016035">
    <property type="entry name" value="Acyl_Trfase/lysoPLipase"/>
</dbReference>
<dbReference type="SUPFAM" id="SSF51735">
    <property type="entry name" value="NAD(P)-binding Rossmann-fold domains"/>
    <property type="match status" value="2"/>
</dbReference>
<dbReference type="PROSITE" id="PS50075">
    <property type="entry name" value="CARRIER"/>
    <property type="match status" value="1"/>
</dbReference>
<dbReference type="InterPro" id="IPR018201">
    <property type="entry name" value="Ketoacyl_synth_AS"/>
</dbReference>
<accession>A0ABY5GKE0</accession>
<dbReference type="SUPFAM" id="SSF55048">
    <property type="entry name" value="Probable ACP-binding domain of malonyl-CoA ACP transacylase"/>
    <property type="match status" value="1"/>
</dbReference>
<dbReference type="PROSITE" id="PS00012">
    <property type="entry name" value="PHOSPHOPANTETHEINE"/>
    <property type="match status" value="1"/>
</dbReference>
<dbReference type="InterPro" id="IPR049490">
    <property type="entry name" value="C883_1060-like_KR_N"/>
</dbReference>
<keyword evidence="5" id="KW-0808">Transferase</keyword>
<evidence type="ECO:0000256" key="2">
    <source>
        <dbReference type="ARBA" id="ARBA00006484"/>
    </source>
</evidence>
<dbReference type="Gene3D" id="3.40.366.10">
    <property type="entry name" value="Malonyl-Coenzyme A Acyl Carrier Protein, domain 2"/>
    <property type="match status" value="1"/>
</dbReference>
<reference evidence="8" key="1">
    <citation type="submission" date="2022-07" db="EMBL/GenBank/DDBJ databases">
        <title>Genome sequencing of Photobacterium atrarenae GJH2-4.</title>
        <authorList>
            <person name="Park S.-J."/>
        </authorList>
    </citation>
    <scope>NUCLEOTIDE SEQUENCE</scope>
    <source>
        <strain evidence="8">GJH2-4</strain>
    </source>
</reference>
<dbReference type="SUPFAM" id="SSF53901">
    <property type="entry name" value="Thiolase-like"/>
    <property type="match status" value="1"/>
</dbReference>
<dbReference type="InterPro" id="IPR016036">
    <property type="entry name" value="Malonyl_transacylase_ACP-bd"/>
</dbReference>
<dbReference type="InterPro" id="IPR001227">
    <property type="entry name" value="Ac_transferase_dom_sf"/>
</dbReference>
<dbReference type="Pfam" id="PF00698">
    <property type="entry name" value="Acyl_transf_1"/>
    <property type="match status" value="1"/>
</dbReference>
<dbReference type="InterPro" id="IPR020841">
    <property type="entry name" value="PKS_Beta-ketoAc_synthase_dom"/>
</dbReference>
<evidence type="ECO:0000256" key="5">
    <source>
        <dbReference type="ARBA" id="ARBA00022679"/>
    </source>
</evidence>
<dbReference type="CDD" id="cd00833">
    <property type="entry name" value="PKS"/>
    <property type="match status" value="1"/>
</dbReference>
<evidence type="ECO:0000313" key="9">
    <source>
        <dbReference type="Proteomes" id="UP001057998"/>
    </source>
</evidence>
<keyword evidence="4" id="KW-0597">Phosphoprotein</keyword>
<dbReference type="SMART" id="SM00823">
    <property type="entry name" value="PKS_PP"/>
    <property type="match status" value="1"/>
</dbReference>
<evidence type="ECO:0000256" key="4">
    <source>
        <dbReference type="ARBA" id="ARBA00022553"/>
    </source>
</evidence>
<dbReference type="Pfam" id="PF02801">
    <property type="entry name" value="Ketoacyl-synt_C"/>
    <property type="match status" value="1"/>
</dbReference>
<protein>
    <submittedName>
        <fullName evidence="8">SDR family NAD(P)-dependent oxidoreductase</fullName>
    </submittedName>
</protein>
<comment type="similarity">
    <text evidence="2">Belongs to the short-chain dehydrogenases/reductases (SDR) family.</text>
</comment>
<dbReference type="Gene3D" id="3.30.70.250">
    <property type="entry name" value="Malonyl-CoA ACP transacylase, ACP-binding"/>
    <property type="match status" value="1"/>
</dbReference>
<evidence type="ECO:0000259" key="6">
    <source>
        <dbReference type="PROSITE" id="PS50075"/>
    </source>
</evidence>
<dbReference type="SUPFAM" id="SSF52151">
    <property type="entry name" value="FabD/lysophospholipase-like"/>
    <property type="match status" value="1"/>
</dbReference>
<dbReference type="PROSITE" id="PS00606">
    <property type="entry name" value="KS3_1"/>
    <property type="match status" value="1"/>
</dbReference>
<dbReference type="PANTHER" id="PTHR43775:SF37">
    <property type="entry name" value="SI:DKEY-61P9.11"/>
    <property type="match status" value="1"/>
</dbReference>
<comment type="pathway">
    <text evidence="1">Lipid metabolism; fatty acid biosynthesis.</text>
</comment>
<gene>
    <name evidence="8" type="ORF">NNL38_22590</name>
</gene>
<dbReference type="InterPro" id="IPR013968">
    <property type="entry name" value="PKS_KR"/>
</dbReference>
<dbReference type="Gene3D" id="1.10.1200.10">
    <property type="entry name" value="ACP-like"/>
    <property type="match status" value="1"/>
</dbReference>
<feature type="domain" description="Carrier" evidence="6">
    <location>
        <begin position="1367"/>
        <end position="1442"/>
    </location>
</feature>
<evidence type="ECO:0000259" key="7">
    <source>
        <dbReference type="PROSITE" id="PS52004"/>
    </source>
</evidence>
<dbReference type="Gene3D" id="3.30.70.3290">
    <property type="match status" value="1"/>
</dbReference>
<dbReference type="InterPro" id="IPR036736">
    <property type="entry name" value="ACP-like_sf"/>
</dbReference>
<keyword evidence="3" id="KW-0596">Phosphopantetheine</keyword>
<dbReference type="InterPro" id="IPR020806">
    <property type="entry name" value="PKS_PP-bd"/>
</dbReference>
<keyword evidence="9" id="KW-1185">Reference proteome</keyword>
<dbReference type="Gene3D" id="3.40.50.720">
    <property type="entry name" value="NAD(P)-binding Rossmann-like Domain"/>
    <property type="match status" value="1"/>
</dbReference>
<dbReference type="Pfam" id="PF00550">
    <property type="entry name" value="PP-binding"/>
    <property type="match status" value="1"/>
</dbReference>
<dbReference type="PROSITE" id="PS52004">
    <property type="entry name" value="KS3_2"/>
    <property type="match status" value="1"/>
</dbReference>
<dbReference type="InterPro" id="IPR050091">
    <property type="entry name" value="PKS_NRPS_Biosynth_Enz"/>
</dbReference>
<evidence type="ECO:0000313" key="8">
    <source>
        <dbReference type="EMBL" id="UTV29798.1"/>
    </source>
</evidence>
<organism evidence="8 9">
    <name type="scientific">Photobacterium atrarenae</name>
    <dbReference type="NCBI Taxonomy" id="865757"/>
    <lineage>
        <taxon>Bacteria</taxon>
        <taxon>Pseudomonadati</taxon>
        <taxon>Pseudomonadota</taxon>
        <taxon>Gammaproteobacteria</taxon>
        <taxon>Vibrionales</taxon>
        <taxon>Vibrionaceae</taxon>
        <taxon>Photobacterium</taxon>
    </lineage>
</organism>
<dbReference type="SMART" id="SM00822">
    <property type="entry name" value="PKS_KR"/>
    <property type="match status" value="1"/>
</dbReference>
<dbReference type="InterPro" id="IPR006162">
    <property type="entry name" value="Ppantetheine_attach_site"/>
</dbReference>
<dbReference type="Pfam" id="PF21394">
    <property type="entry name" value="Beta-ketacyl_N"/>
    <property type="match status" value="1"/>
</dbReference>
<dbReference type="InterPro" id="IPR014031">
    <property type="entry name" value="Ketoacyl_synth_C"/>
</dbReference>
<dbReference type="Pfam" id="PF08659">
    <property type="entry name" value="KR"/>
    <property type="match status" value="1"/>
</dbReference>
<dbReference type="InterPro" id="IPR032821">
    <property type="entry name" value="PKS_assoc"/>
</dbReference>
<proteinExistence type="inferred from homology"/>
<dbReference type="InterPro" id="IPR057326">
    <property type="entry name" value="KR_dom"/>
</dbReference>
<dbReference type="EMBL" id="CP101509">
    <property type="protein sequence ID" value="UTV29798.1"/>
    <property type="molecule type" value="Genomic_DNA"/>
</dbReference>
<dbReference type="Pfam" id="PF16197">
    <property type="entry name" value="KAsynt_C_assoc"/>
    <property type="match status" value="1"/>
</dbReference>
<dbReference type="SUPFAM" id="SSF47336">
    <property type="entry name" value="ACP-like"/>
    <property type="match status" value="1"/>
</dbReference>
<sequence length="1482" mass="163001">MNNSDAIAVIGFAARVPGAETAEEFWHNIKYGKCAIEIVDELVGNNAPDYVNKKFPLKDATCFDAAHFGISPAEAKMMDPQQRVFLEICWHALEHAGYGQSDDTFNTGVFACAGYNDYATKHVKPQSYQQGGAEYFRMLVNCDKDFIATKTAYHLNLKGPAICVQSACSSGLLAVHLAVQSLLQGESDMALAGGAAVCLDLDLGYAAEPGGPMSPTGKVAPFDASADGIIGGNGTAAVVLKRLDDAIENGDTIHAVIHATAANNDGADKAGLAAPSVKGQTAVLAEALALSGLNAEDIRYIETHGTGTRLGDPIEFESIRKIYGDASQKCYLGSAKANIGHLNTVSGVIGLIKAIFTVRDRQIAPLCNFTQPNPELPMEGSRFHFNQHCLDWDEDQSLPFAAISAFGIGGTNVHAIISGPPTVQRHALPEQEQPHVLCWSAGTELQANEQRHALAQYLREFPGSLANAEYTLLSGRRHLAERQAALLNPKQHSDQWLTANSVLRSARTDKSKKRDVVFLFPGQGSQFAGMGESLYRQESAFRERVDFAASYLQSRLGYDIRTVMFGHDDEVLRATLNTQLSLFIVEYGVAELLIQKGIKPIAMLGHSIGEYVAAALAGVMSFEEALQLVYERGSLVSGLPGAAMLSVSCSQQQITPLLDSRFSVAVINRADRCVISGEPNDIEALALQLWEQNVDSVRLNVSHGFHSHLLEPVLDSFRQCCEKIHFKSPRIPVFSNVTGQLHEPELAVSAEYWVRHLRETVCFSDNMHLMEMLYPEAQTIEAGPGTVLSNLVRSQCREHNIETVQTLSSYLQQEEDWLISQARLWVEGWDISPVVVESGQRIPLPLYPFVREEHMLPAVKSHENCDEVQPEQELLPESEWIKTVKWSQVPSWSLQQEESAGELQNVLCFLPADENLVEGIQVQPAEYFESTSQGFYIDPTQPEHFSELFNRLGSRLDDCQNVIFAWPMQVSDRQFEEGKQLSYDALVYLSRELIQRQWQGQFTLVVPALHSVVGCEVLNPIGALSIGVARNLSLENQSISVNTIELDQSINWPMINKLAFAAPVRGDDFSYVAERFGRLWRKEWVSVSLDSQGRMGPHLGNRPEDKNNVVLLFGGTGGIGLQLAHHLAGQAEHLVLTGRASYEELEKRSAFVALKSFLEQSKTSLSYYQCDLGDSDSLNTLFASIKSKHSSVDSAWLLTSRYINQDLEQLDPLNADSNVHCKARAAWYLREKLSQVHCRNLVLFSSITSEISGVGCADYGAANMFLNALAEEQTSLPKIQTIAWDAWQPVGELGQSLDASEELFRDSLLGAVTVEQGISIMVALMRLSLPYSVVSPLGMDKRQAMLTQVLSQDKAGLSVVALGEDTGSQSDLERCLCLIFAEALGLNSVNVTGDFLQLGGDSLAAVRMVSKLRSIYKTEMGLADFIRCRTPRQLATELADTAQAERISSLYLKLNQMSSEEKRGLAQSIQYKNNQPQEVVSE</sequence>
<dbReference type="SMART" id="SM00827">
    <property type="entry name" value="PKS_AT"/>
    <property type="match status" value="1"/>
</dbReference>
<dbReference type="InterPro" id="IPR014030">
    <property type="entry name" value="Ketoacyl_synth_N"/>
</dbReference>
<dbReference type="InterPro" id="IPR016039">
    <property type="entry name" value="Thiolase-like"/>
</dbReference>
<dbReference type="PANTHER" id="PTHR43775">
    <property type="entry name" value="FATTY ACID SYNTHASE"/>
    <property type="match status" value="1"/>
</dbReference>
<evidence type="ECO:0000256" key="3">
    <source>
        <dbReference type="ARBA" id="ARBA00022450"/>
    </source>
</evidence>
<dbReference type="Pfam" id="PF00109">
    <property type="entry name" value="ketoacyl-synt"/>
    <property type="match status" value="1"/>
</dbReference>
<name>A0ABY5GKE0_9GAMM</name>
<dbReference type="InterPro" id="IPR014043">
    <property type="entry name" value="Acyl_transferase_dom"/>
</dbReference>
<dbReference type="Gene3D" id="3.40.47.10">
    <property type="match status" value="1"/>
</dbReference>
<dbReference type="InterPro" id="IPR036291">
    <property type="entry name" value="NAD(P)-bd_dom_sf"/>
</dbReference>
<dbReference type="Proteomes" id="UP001057998">
    <property type="component" value="Chromosome 2"/>
</dbReference>
<dbReference type="SMART" id="SM00825">
    <property type="entry name" value="PKS_KS"/>
    <property type="match status" value="1"/>
</dbReference>
<feature type="domain" description="Ketosynthase family 3 (KS3)" evidence="7">
    <location>
        <begin position="4"/>
        <end position="419"/>
    </location>
</feature>
<dbReference type="RefSeq" id="WP_255391123.1">
    <property type="nucleotide sequence ID" value="NZ_CP101509.1"/>
</dbReference>